<dbReference type="Proteomes" id="UP000198535">
    <property type="component" value="Unassembled WGS sequence"/>
</dbReference>
<dbReference type="InterPro" id="IPR007899">
    <property type="entry name" value="CHAD_dom"/>
</dbReference>
<feature type="transmembrane region" description="Helical" evidence="1">
    <location>
        <begin position="109"/>
        <end position="129"/>
    </location>
</feature>
<dbReference type="EMBL" id="FOUJ01000003">
    <property type="protein sequence ID" value="SFM61055.1"/>
    <property type="molecule type" value="Genomic_DNA"/>
</dbReference>
<sequence length="629" mass="71027">MSNMLVKKYSLIASIGFLAGLVFCMTGLLFAIISRLNRGSGSEVILTVCFLLGAGILLILAGINIAGIRQQLSRSYSFIAGMLLSSIGLLVFAFSFPDNWLYPRVSYVIVFYSLGIFLLLINIFVNYFLQASSGSGDLGTVVCEQSINSNERPEGHNDHSMLATFAGIMMTNITAGSYEPSFLTSTNGSDDTFILTDTASEEKHSESQIMETTGRTTIPLATSDEIIEMDDCQEKEIPAEPTAMETTQFPEIVDVPETDDTEIFDDTSNDDQDVMVASSTETSELSAAEQPLPFSEFRSMKKTDVKATDTMREAARKILMFHFGVMIEHERGTKVGRDIEELHDMRVAAMRMRSIVEVLEDHIDMKKMYPHYRNIKMTRRVLGSVRDLDVFLEVIDRYLEDKPMGTRIGMDPLTDALMIERAKQRGNMLVYLDDVKYNKFKNNFADHLLSKKSWKMRSVKKNGEPVPCRVVDILPALLYTQLATVRSYNEIIANEAMDPHLEKYHQLRIDVKILRYTLEFFKEVLGQESKGLIKDLKALQDNLGDMHDTVVALDLLENFEKYGRWGKENKKQVSSSTGLRHHPGVDAYIEYRKQELQDLVDGFPEAWSRVIEPDFSVSFSRAIAGIYNS</sequence>
<name>A0A1I4S982_9EURY</name>
<keyword evidence="1" id="KW-1133">Transmembrane helix</keyword>
<dbReference type="PANTHER" id="PTHR39339:SF1">
    <property type="entry name" value="CHAD DOMAIN-CONTAINING PROTEIN"/>
    <property type="match status" value="1"/>
</dbReference>
<organism evidence="3 4">
    <name type="scientific">Methanolobus profundi</name>
    <dbReference type="NCBI Taxonomy" id="487685"/>
    <lineage>
        <taxon>Archaea</taxon>
        <taxon>Methanobacteriati</taxon>
        <taxon>Methanobacteriota</taxon>
        <taxon>Stenosarchaea group</taxon>
        <taxon>Methanomicrobia</taxon>
        <taxon>Methanosarcinales</taxon>
        <taxon>Methanosarcinaceae</taxon>
        <taxon>Methanolobus</taxon>
    </lineage>
</organism>
<dbReference type="Gene3D" id="1.40.20.10">
    <property type="entry name" value="CHAD domain"/>
    <property type="match status" value="1"/>
</dbReference>
<reference evidence="4" key="1">
    <citation type="submission" date="2016-10" db="EMBL/GenBank/DDBJ databases">
        <authorList>
            <person name="Varghese N."/>
            <person name="Submissions S."/>
        </authorList>
    </citation>
    <scope>NUCLEOTIDE SEQUENCE [LARGE SCALE GENOMIC DNA]</scope>
    <source>
        <strain evidence="4">Mob M</strain>
    </source>
</reference>
<dbReference type="Pfam" id="PF05235">
    <property type="entry name" value="CHAD"/>
    <property type="match status" value="1"/>
</dbReference>
<feature type="transmembrane region" description="Helical" evidence="1">
    <location>
        <begin position="78"/>
        <end position="97"/>
    </location>
</feature>
<evidence type="ECO:0000259" key="2">
    <source>
        <dbReference type="PROSITE" id="PS51708"/>
    </source>
</evidence>
<dbReference type="PANTHER" id="PTHR39339">
    <property type="entry name" value="SLR1444 PROTEIN"/>
    <property type="match status" value="1"/>
</dbReference>
<evidence type="ECO:0000313" key="3">
    <source>
        <dbReference type="EMBL" id="SFM61055.1"/>
    </source>
</evidence>
<keyword evidence="1" id="KW-0812">Transmembrane</keyword>
<dbReference type="InterPro" id="IPR038186">
    <property type="entry name" value="CHAD_dom_sf"/>
</dbReference>
<protein>
    <submittedName>
        <fullName evidence="3">CHAD domain-containing protein</fullName>
    </submittedName>
</protein>
<dbReference type="AlphaFoldDB" id="A0A1I4S982"/>
<feature type="transmembrane region" description="Helical" evidence="1">
    <location>
        <begin position="45"/>
        <end position="66"/>
    </location>
</feature>
<dbReference type="STRING" id="487685.SAMN04488696_1848"/>
<accession>A0A1I4S982</accession>
<keyword evidence="1" id="KW-0472">Membrane</keyword>
<feature type="domain" description="CHAD" evidence="2">
    <location>
        <begin position="308"/>
        <end position="612"/>
    </location>
</feature>
<evidence type="ECO:0000313" key="4">
    <source>
        <dbReference type="Proteomes" id="UP000198535"/>
    </source>
</evidence>
<feature type="transmembrane region" description="Helical" evidence="1">
    <location>
        <begin position="12"/>
        <end position="33"/>
    </location>
</feature>
<keyword evidence="4" id="KW-1185">Reference proteome</keyword>
<dbReference type="PROSITE" id="PS51708">
    <property type="entry name" value="CHAD"/>
    <property type="match status" value="1"/>
</dbReference>
<evidence type="ECO:0000256" key="1">
    <source>
        <dbReference type="SAM" id="Phobius"/>
    </source>
</evidence>
<dbReference type="SMART" id="SM00880">
    <property type="entry name" value="CHAD"/>
    <property type="match status" value="1"/>
</dbReference>
<proteinExistence type="predicted"/>
<gene>
    <name evidence="3" type="ORF">SAMN04488696_1848</name>
</gene>